<protein>
    <recommendedName>
        <fullName evidence="1">Carrier domain-containing protein</fullName>
    </recommendedName>
</protein>
<dbReference type="Gene3D" id="1.10.1200.10">
    <property type="entry name" value="ACP-like"/>
    <property type="match status" value="1"/>
</dbReference>
<organism evidence="2 3">
    <name type="scientific">Streptomyces luteosporeus</name>
    <dbReference type="NCBI Taxonomy" id="173856"/>
    <lineage>
        <taxon>Bacteria</taxon>
        <taxon>Bacillati</taxon>
        <taxon>Actinomycetota</taxon>
        <taxon>Actinomycetes</taxon>
        <taxon>Kitasatosporales</taxon>
        <taxon>Streptomycetaceae</taxon>
        <taxon>Streptomyces</taxon>
    </lineage>
</organism>
<evidence type="ECO:0000259" key="1">
    <source>
        <dbReference type="PROSITE" id="PS50075"/>
    </source>
</evidence>
<dbReference type="InterPro" id="IPR036736">
    <property type="entry name" value="ACP-like_sf"/>
</dbReference>
<proteinExistence type="predicted"/>
<evidence type="ECO:0000313" key="3">
    <source>
        <dbReference type="Proteomes" id="UP001500886"/>
    </source>
</evidence>
<evidence type="ECO:0000313" key="2">
    <source>
        <dbReference type="EMBL" id="GAA2719442.1"/>
    </source>
</evidence>
<gene>
    <name evidence="2" type="ORF">GCM10010315_37570</name>
</gene>
<dbReference type="EMBL" id="BAAASL010000013">
    <property type="protein sequence ID" value="GAA2719442.1"/>
    <property type="molecule type" value="Genomic_DNA"/>
</dbReference>
<name>A0ABP6G9B2_9ACTN</name>
<dbReference type="SUPFAM" id="SSF47336">
    <property type="entry name" value="ACP-like"/>
    <property type="match status" value="1"/>
</dbReference>
<accession>A0ABP6G9B2</accession>
<keyword evidence="3" id="KW-1185">Reference proteome</keyword>
<sequence length="80" mass="8836">MSPTPLPLTLEKIREDVADCLGEDPADIPVDENLLDHGLDSIRVMTLLERWRREHAVTADFADLAERPAVEAWASLLGAS</sequence>
<dbReference type="RefSeq" id="WP_344436554.1">
    <property type="nucleotide sequence ID" value="NZ_BAAASL010000013.1"/>
</dbReference>
<dbReference type="Proteomes" id="UP001500886">
    <property type="component" value="Unassembled WGS sequence"/>
</dbReference>
<dbReference type="PROSITE" id="PS50075">
    <property type="entry name" value="CARRIER"/>
    <property type="match status" value="1"/>
</dbReference>
<feature type="domain" description="Carrier" evidence="1">
    <location>
        <begin position="4"/>
        <end position="80"/>
    </location>
</feature>
<dbReference type="Pfam" id="PF00550">
    <property type="entry name" value="PP-binding"/>
    <property type="match status" value="1"/>
</dbReference>
<dbReference type="InterPro" id="IPR009081">
    <property type="entry name" value="PP-bd_ACP"/>
</dbReference>
<reference evidence="3" key="1">
    <citation type="journal article" date="2019" name="Int. J. Syst. Evol. Microbiol.">
        <title>The Global Catalogue of Microorganisms (GCM) 10K type strain sequencing project: providing services to taxonomists for standard genome sequencing and annotation.</title>
        <authorList>
            <consortium name="The Broad Institute Genomics Platform"/>
            <consortium name="The Broad Institute Genome Sequencing Center for Infectious Disease"/>
            <person name="Wu L."/>
            <person name="Ma J."/>
        </authorList>
    </citation>
    <scope>NUCLEOTIDE SEQUENCE [LARGE SCALE GENOMIC DNA]</scope>
    <source>
        <strain evidence="3">JCM 4542</strain>
    </source>
</reference>
<comment type="caution">
    <text evidence="2">The sequence shown here is derived from an EMBL/GenBank/DDBJ whole genome shotgun (WGS) entry which is preliminary data.</text>
</comment>